<dbReference type="PIRSF" id="PIRSF028973">
    <property type="entry name" value="Scavenger_mRNA_decap_enz"/>
    <property type="match status" value="1"/>
</dbReference>
<dbReference type="AlphaFoldDB" id="A0A0D7AZK7"/>
<feature type="binding site" evidence="3">
    <location>
        <position position="147"/>
    </location>
    <ligand>
        <name>substrate</name>
    </ligand>
</feature>
<dbReference type="GO" id="GO:0016787">
    <property type="term" value="F:hydrolase activity"/>
    <property type="evidence" value="ECO:0007669"/>
    <property type="project" value="InterPro"/>
</dbReference>
<evidence type="ECO:0000313" key="5">
    <source>
        <dbReference type="Proteomes" id="UP000054007"/>
    </source>
</evidence>
<dbReference type="InterPro" id="IPR036265">
    <property type="entry name" value="HIT-like_sf"/>
</dbReference>
<feature type="binding site" evidence="3">
    <location>
        <position position="173"/>
    </location>
    <ligand>
        <name>substrate</name>
    </ligand>
</feature>
<evidence type="ECO:0000256" key="1">
    <source>
        <dbReference type="ARBA" id="ARBA00010208"/>
    </source>
</evidence>
<dbReference type="STRING" id="1314674.A0A0D7AZK7"/>
<reference evidence="4 5" key="1">
    <citation type="journal article" date="2015" name="Fungal Genet. Biol.">
        <title>Evolution of novel wood decay mechanisms in Agaricales revealed by the genome sequences of Fistulina hepatica and Cylindrobasidium torrendii.</title>
        <authorList>
            <person name="Floudas D."/>
            <person name="Held B.W."/>
            <person name="Riley R."/>
            <person name="Nagy L.G."/>
            <person name="Koehler G."/>
            <person name="Ransdell A.S."/>
            <person name="Younus H."/>
            <person name="Chow J."/>
            <person name="Chiniquy J."/>
            <person name="Lipzen A."/>
            <person name="Tritt A."/>
            <person name="Sun H."/>
            <person name="Haridas S."/>
            <person name="LaButti K."/>
            <person name="Ohm R.A."/>
            <person name="Kues U."/>
            <person name="Blanchette R.A."/>
            <person name="Grigoriev I.V."/>
            <person name="Minto R.E."/>
            <person name="Hibbett D.S."/>
        </authorList>
    </citation>
    <scope>NUCLEOTIDE SEQUENCE [LARGE SCALE GENOMIC DNA]</scope>
    <source>
        <strain evidence="4 5">FP15055 ss-10</strain>
    </source>
</reference>
<feature type="binding site" evidence="3">
    <location>
        <position position="175"/>
    </location>
    <ligand>
        <name>substrate</name>
    </ligand>
</feature>
<evidence type="ECO:0000256" key="2">
    <source>
        <dbReference type="PIRSR" id="PIRSR028973-1"/>
    </source>
</evidence>
<dbReference type="GO" id="GO:0000290">
    <property type="term" value="P:deadenylation-dependent decapping of nuclear-transcribed mRNA"/>
    <property type="evidence" value="ECO:0007669"/>
    <property type="project" value="InterPro"/>
</dbReference>
<dbReference type="GO" id="GO:0000340">
    <property type="term" value="F:RNA 7-methylguanosine cap binding"/>
    <property type="evidence" value="ECO:0007669"/>
    <property type="project" value="TreeGrafter"/>
</dbReference>
<dbReference type="PANTHER" id="PTHR12978:SF0">
    <property type="entry name" value="M7GPPPX DIPHOSPHATASE"/>
    <property type="match status" value="1"/>
</dbReference>
<dbReference type="SUPFAM" id="SSF54197">
    <property type="entry name" value="HIT-like"/>
    <property type="match status" value="1"/>
</dbReference>
<dbReference type="OrthoDB" id="10264956at2759"/>
<sequence>MSLEALNQFVLDQVLNEEPEKKQIALLGTFPAAWTPQSPAPASSVSDRLRAIVRIEKTAISSSFSFSQVSDASLTQSTDIYSWLALWLKPTSDSLGDAKVDIIFPATDDHVRKYSPQKSLLVRETPELYASITKPYIDAFPPERTKWVTKILDGESEQEAVLFNCPEYLILPDMKWDLHTLSSLYLVAISRDPTIRSLRDLRVEHVPLLKSIRDNAYEVVRNKWDMGPGSLRMWIHYQPSYYHFHVHIASTGYEGAGFGMAVGQAHLLDDVISLLESTADTGINIFSRMTLTYGLGEQHRLYEPMVNASLK</sequence>
<dbReference type="InterPro" id="IPR011145">
    <property type="entry name" value="Scavenger_mRNA_decap_enz_N"/>
</dbReference>
<protein>
    <submittedName>
        <fullName evidence="4">HIT-like protein</fullName>
    </submittedName>
</protein>
<dbReference type="PANTHER" id="PTHR12978">
    <property type="entry name" value="HISTIDINE TRIAD HIT PROTEIN MEMBER"/>
    <property type="match status" value="1"/>
</dbReference>
<proteinExistence type="inferred from homology"/>
<evidence type="ECO:0000313" key="4">
    <source>
        <dbReference type="EMBL" id="KIY63788.1"/>
    </source>
</evidence>
<feature type="binding site" evidence="3">
    <location>
        <position position="157"/>
    </location>
    <ligand>
        <name>substrate</name>
    </ligand>
</feature>
<accession>A0A0D7AZK7</accession>
<feature type="binding site" evidence="3">
    <location>
        <begin position="236"/>
        <end position="247"/>
    </location>
    <ligand>
        <name>substrate</name>
    </ligand>
</feature>
<dbReference type="SUPFAM" id="SSF102860">
    <property type="entry name" value="mRNA decapping enzyme DcpS N-terminal domain"/>
    <property type="match status" value="1"/>
</dbReference>
<feature type="active site" description="Nucleophile" evidence="2">
    <location>
        <position position="245"/>
    </location>
</feature>
<dbReference type="Pfam" id="PF11969">
    <property type="entry name" value="DcpS_C"/>
    <property type="match status" value="1"/>
</dbReference>
<dbReference type="Pfam" id="PF05652">
    <property type="entry name" value="DcpS"/>
    <property type="match status" value="1"/>
</dbReference>
<dbReference type="Gene3D" id="3.30.200.40">
    <property type="entry name" value="Scavenger mRNA decapping enzyme, N-terminal domain"/>
    <property type="match status" value="1"/>
</dbReference>
<comment type="similarity">
    <text evidence="1">Belongs to the HIT family.</text>
</comment>
<gene>
    <name evidence="4" type="ORF">CYLTODRAFT_402707</name>
</gene>
<evidence type="ECO:0000256" key="3">
    <source>
        <dbReference type="PIRSR" id="PIRSR028973-2"/>
    </source>
</evidence>
<dbReference type="GO" id="GO:0000932">
    <property type="term" value="C:P-body"/>
    <property type="evidence" value="ECO:0007669"/>
    <property type="project" value="TreeGrafter"/>
</dbReference>
<name>A0A0D7AZK7_9AGAR</name>
<dbReference type="InterPro" id="IPR008594">
    <property type="entry name" value="DcpS/DCS2"/>
</dbReference>
<dbReference type="Proteomes" id="UP000054007">
    <property type="component" value="Unassembled WGS sequence"/>
</dbReference>
<organism evidence="4 5">
    <name type="scientific">Cylindrobasidium torrendii FP15055 ss-10</name>
    <dbReference type="NCBI Taxonomy" id="1314674"/>
    <lineage>
        <taxon>Eukaryota</taxon>
        <taxon>Fungi</taxon>
        <taxon>Dikarya</taxon>
        <taxon>Basidiomycota</taxon>
        <taxon>Agaricomycotina</taxon>
        <taxon>Agaricomycetes</taxon>
        <taxon>Agaricomycetidae</taxon>
        <taxon>Agaricales</taxon>
        <taxon>Marasmiineae</taxon>
        <taxon>Physalacriaceae</taxon>
        <taxon>Cylindrobasidium</taxon>
    </lineage>
</organism>
<dbReference type="Gene3D" id="3.30.428.10">
    <property type="entry name" value="HIT-like"/>
    <property type="match status" value="1"/>
</dbReference>
<dbReference type="EMBL" id="KN880673">
    <property type="protein sequence ID" value="KIY63788.1"/>
    <property type="molecule type" value="Genomic_DNA"/>
</dbReference>
<keyword evidence="5" id="KW-1185">Reference proteome</keyword>
<dbReference type="GO" id="GO:0005634">
    <property type="term" value="C:nucleus"/>
    <property type="evidence" value="ECO:0007669"/>
    <property type="project" value="TreeGrafter"/>
</dbReference>